<dbReference type="RefSeq" id="WP_101620873.1">
    <property type="nucleotide sequence ID" value="NZ_FXZD01000011.1"/>
</dbReference>
<dbReference type="EMBL" id="FXZD01000011">
    <property type="protein sequence ID" value="SMY03532.1"/>
    <property type="molecule type" value="Genomic_DNA"/>
</dbReference>
<dbReference type="AlphaFoldDB" id="A0A2H1KWD7"/>
<accession>A0A2H1KWD7</accession>
<evidence type="ECO:0000313" key="3">
    <source>
        <dbReference type="Proteomes" id="UP000234433"/>
    </source>
</evidence>
<evidence type="ECO:0000313" key="2">
    <source>
        <dbReference type="EMBL" id="SMY03532.1"/>
    </source>
</evidence>
<feature type="compositionally biased region" description="Basic and acidic residues" evidence="1">
    <location>
        <begin position="512"/>
        <end position="521"/>
    </location>
</feature>
<sequence length="612" mass="66664">MPHLKLFHFDIPTWGNYGDKALFPVVRDVFRVMGSGGSTASARSGGEVDFTSAAALRREVDLALVERINSSADAVVVGGGGLFLQDTNPNRLSGWQWKISAEALAAIEVPLIIYALGDNRFPGQPEFDELMHTHVSQVLDQSVFFGLRNTGSIETMTSFLGVDGGDVERSRASANSQAAPPLQSQPGTISRSGPIRFQPCPTTIAGLLYEPLIGRRPDPSQKVLAIQMLVHPRQQAAGFDAEVIHRATIDAARMLLAGGWTILSVPFHPDGAEVSRQLVAEVPEVKEIGLYGSDIGFFAGLDLFVSIPYVLGGRGHAQMIPFGVGSIPISLDLHAKLGYFAEDIGHPEFIVPVGPEGMAADNTGDGPGITADVVQRAHALAQRIVDTIEQAYARGNDLQDDLAATWQKLFDITADNHADIRDALRPSSGTGNSGAGTERLVAVVRRLPAEVVPRADLVPQTDLVPRTQADIRAEEFHLAAVSEAEEFSAAHMRDRTKLRREHKQQLESANAQRKDREAERESLRAELKQKETQLEWQSAELDVQTTELDAQTAEKNRHAVDAAGLRKQLDESDAQLRSVNDRTATAEAKVLFDKTAHGLAWRVRRIKRKLGR</sequence>
<name>A0A2H1KWD7_9MICO</name>
<feature type="region of interest" description="Disordered" evidence="1">
    <location>
        <begin position="492"/>
        <end position="521"/>
    </location>
</feature>
<dbReference type="Proteomes" id="UP000234433">
    <property type="component" value="Unassembled WGS sequence"/>
</dbReference>
<organism evidence="2 3">
    <name type="scientific">Brevibacterium antiquum CNRZ 918</name>
    <dbReference type="NCBI Taxonomy" id="1255637"/>
    <lineage>
        <taxon>Bacteria</taxon>
        <taxon>Bacillati</taxon>
        <taxon>Actinomycetota</taxon>
        <taxon>Actinomycetes</taxon>
        <taxon>Micrococcales</taxon>
        <taxon>Brevibacteriaceae</taxon>
        <taxon>Brevibacterium</taxon>
    </lineage>
</organism>
<evidence type="ECO:0008006" key="4">
    <source>
        <dbReference type="Google" id="ProtNLM"/>
    </source>
</evidence>
<evidence type="ECO:0000256" key="1">
    <source>
        <dbReference type="SAM" id="MobiDB-lite"/>
    </source>
</evidence>
<gene>
    <name evidence="2" type="ORF">BANT918_02855</name>
</gene>
<dbReference type="GeneID" id="60907318"/>
<proteinExistence type="predicted"/>
<protein>
    <recommendedName>
        <fullName evidence="4">Polysaccharide pyruvyl transferase</fullName>
    </recommendedName>
</protein>
<feature type="compositionally biased region" description="Polar residues" evidence="1">
    <location>
        <begin position="172"/>
        <end position="191"/>
    </location>
</feature>
<reference evidence="2 3" key="1">
    <citation type="submission" date="2017-03" db="EMBL/GenBank/DDBJ databases">
        <authorList>
            <person name="Afonso C.L."/>
            <person name="Miller P.J."/>
            <person name="Scott M.A."/>
            <person name="Spackman E."/>
            <person name="Goraichik I."/>
            <person name="Dimitrov K.M."/>
            <person name="Suarez D.L."/>
            <person name="Swayne D.E."/>
        </authorList>
    </citation>
    <scope>NUCLEOTIDE SEQUENCE [LARGE SCALE GENOMIC DNA]</scope>
    <source>
        <strain evidence="2 3">CNRZ 918</strain>
    </source>
</reference>
<feature type="region of interest" description="Disordered" evidence="1">
    <location>
        <begin position="170"/>
        <end position="195"/>
    </location>
</feature>
<dbReference type="OrthoDB" id="2082405at2"/>